<protein>
    <recommendedName>
        <fullName evidence="3">Rna-directed dna polymerase from mobile element jockey-like</fullName>
    </recommendedName>
</protein>
<reference evidence="2" key="1">
    <citation type="submission" date="2017-11" db="EMBL/GenBank/DDBJ databases">
        <authorList>
            <person name="Lima N.C."/>
            <person name="Parody-Merino A.M."/>
            <person name="Battley P.F."/>
            <person name="Fidler A.E."/>
            <person name="Prosdocimi F."/>
        </authorList>
    </citation>
    <scope>NUCLEOTIDE SEQUENCE [LARGE SCALE GENOMIC DNA]</scope>
</reference>
<dbReference type="EMBL" id="KZ507407">
    <property type="protein sequence ID" value="PKU36897.1"/>
    <property type="molecule type" value="Genomic_DNA"/>
</dbReference>
<evidence type="ECO:0000313" key="1">
    <source>
        <dbReference type="EMBL" id="PKU36897.1"/>
    </source>
</evidence>
<evidence type="ECO:0008006" key="3">
    <source>
        <dbReference type="Google" id="ProtNLM"/>
    </source>
</evidence>
<organism evidence="1 2">
    <name type="scientific">Limosa lapponica baueri</name>
    <dbReference type="NCBI Taxonomy" id="1758121"/>
    <lineage>
        <taxon>Eukaryota</taxon>
        <taxon>Metazoa</taxon>
        <taxon>Chordata</taxon>
        <taxon>Craniata</taxon>
        <taxon>Vertebrata</taxon>
        <taxon>Euteleostomi</taxon>
        <taxon>Archelosauria</taxon>
        <taxon>Archosauria</taxon>
        <taxon>Dinosauria</taxon>
        <taxon>Saurischia</taxon>
        <taxon>Theropoda</taxon>
        <taxon>Coelurosauria</taxon>
        <taxon>Aves</taxon>
        <taxon>Neognathae</taxon>
        <taxon>Neoaves</taxon>
        <taxon>Charadriiformes</taxon>
        <taxon>Scolopacidae</taxon>
        <taxon>Limosa</taxon>
    </lineage>
</organism>
<gene>
    <name evidence="1" type="ORF">llap_12799</name>
</gene>
<accession>A0A2I0TSZ5</accession>
<name>A0A2I0TSZ5_LIMLA</name>
<evidence type="ECO:0000313" key="2">
    <source>
        <dbReference type="Proteomes" id="UP000233556"/>
    </source>
</evidence>
<sequence length="100" mass="10973">MKGCGKESQNLSDLNLLGDLKGKKSEKGSLGKNVGLLLNGEGNLVTKDMEKAEAANAFFTSVFTVNIDLQESQAPESRAKVWSKEDLSSEEKHQVIEYRN</sequence>
<keyword evidence="2" id="KW-1185">Reference proteome</keyword>
<dbReference type="AlphaFoldDB" id="A0A2I0TSZ5"/>
<reference evidence="2" key="2">
    <citation type="submission" date="2017-12" db="EMBL/GenBank/DDBJ databases">
        <title>Genome sequence of the Bar-tailed Godwit (Limosa lapponica baueri).</title>
        <authorList>
            <person name="Lima N.C.B."/>
            <person name="Parody-Merino A.M."/>
            <person name="Battley P.F."/>
            <person name="Fidler A.E."/>
            <person name="Prosdocimi F."/>
        </authorList>
    </citation>
    <scope>NUCLEOTIDE SEQUENCE [LARGE SCALE GENOMIC DNA]</scope>
</reference>
<dbReference type="Proteomes" id="UP000233556">
    <property type="component" value="Unassembled WGS sequence"/>
</dbReference>
<proteinExistence type="predicted"/>